<feature type="transmembrane region" description="Helical" evidence="1">
    <location>
        <begin position="171"/>
        <end position="193"/>
    </location>
</feature>
<feature type="transmembrane region" description="Helical" evidence="1">
    <location>
        <begin position="79"/>
        <end position="103"/>
    </location>
</feature>
<accession>A0A165CLC8</accession>
<sequence length="248" mass="27847">MYNLDVPRWNELSLFIVWAAAYGLTTMFVAWRACTDSGVNNVWIYTLLLIHVFVRFSAFVMDIVLAWQAGMGQDTSSVLFIIDGVLGGSAHVVLVLVASTLLLRYSTRPGDWTRLIPIALVVSLALYALSGWKSYRVLTDASMVFEVQGLRHVISQVSRLQRHVLTKIRTIGATIDVIVLTIAAINMLVYLWYRSSTAIDASGKQTMTIVPLVRVCYPWSTCPDFAFVARRPRTSHLFVCYEGCRCNK</sequence>
<dbReference type="Proteomes" id="UP000076842">
    <property type="component" value="Unassembled WGS sequence"/>
</dbReference>
<dbReference type="InParanoid" id="A0A165CLC8"/>
<feature type="transmembrane region" description="Helical" evidence="1">
    <location>
        <begin position="115"/>
        <end position="135"/>
    </location>
</feature>
<keyword evidence="1" id="KW-1133">Transmembrane helix</keyword>
<gene>
    <name evidence="2" type="ORF">CALCODRAFT_155334</name>
</gene>
<name>A0A165CLC8_9BASI</name>
<keyword evidence="3" id="KW-1185">Reference proteome</keyword>
<keyword evidence="1" id="KW-0472">Membrane</keyword>
<evidence type="ECO:0000313" key="3">
    <source>
        <dbReference type="Proteomes" id="UP000076842"/>
    </source>
</evidence>
<evidence type="ECO:0000256" key="1">
    <source>
        <dbReference type="SAM" id="Phobius"/>
    </source>
</evidence>
<feature type="transmembrane region" description="Helical" evidence="1">
    <location>
        <begin position="43"/>
        <end position="67"/>
    </location>
</feature>
<proteinExistence type="predicted"/>
<reference evidence="2 3" key="1">
    <citation type="journal article" date="2016" name="Mol. Biol. Evol.">
        <title>Comparative Genomics of Early-Diverging Mushroom-Forming Fungi Provides Insights into the Origins of Lignocellulose Decay Capabilities.</title>
        <authorList>
            <person name="Nagy L.G."/>
            <person name="Riley R."/>
            <person name="Tritt A."/>
            <person name="Adam C."/>
            <person name="Daum C."/>
            <person name="Floudas D."/>
            <person name="Sun H."/>
            <person name="Yadav J.S."/>
            <person name="Pangilinan J."/>
            <person name="Larsson K.H."/>
            <person name="Matsuura K."/>
            <person name="Barry K."/>
            <person name="Labutti K."/>
            <person name="Kuo R."/>
            <person name="Ohm R.A."/>
            <person name="Bhattacharya S.S."/>
            <person name="Shirouzu T."/>
            <person name="Yoshinaga Y."/>
            <person name="Martin F.M."/>
            <person name="Grigoriev I.V."/>
            <person name="Hibbett D.S."/>
        </authorList>
    </citation>
    <scope>NUCLEOTIDE SEQUENCE [LARGE SCALE GENOMIC DNA]</scope>
    <source>
        <strain evidence="2 3">HHB12733</strain>
    </source>
</reference>
<protein>
    <submittedName>
        <fullName evidence="2">Uncharacterized protein</fullName>
    </submittedName>
</protein>
<feature type="transmembrane region" description="Helical" evidence="1">
    <location>
        <begin position="12"/>
        <end position="31"/>
    </location>
</feature>
<keyword evidence="1" id="KW-0812">Transmembrane</keyword>
<organism evidence="2 3">
    <name type="scientific">Calocera cornea HHB12733</name>
    <dbReference type="NCBI Taxonomy" id="1353952"/>
    <lineage>
        <taxon>Eukaryota</taxon>
        <taxon>Fungi</taxon>
        <taxon>Dikarya</taxon>
        <taxon>Basidiomycota</taxon>
        <taxon>Agaricomycotina</taxon>
        <taxon>Dacrymycetes</taxon>
        <taxon>Dacrymycetales</taxon>
        <taxon>Dacrymycetaceae</taxon>
        <taxon>Calocera</taxon>
    </lineage>
</organism>
<dbReference type="EMBL" id="KV424131">
    <property type="protein sequence ID" value="KZT51000.1"/>
    <property type="molecule type" value="Genomic_DNA"/>
</dbReference>
<evidence type="ECO:0000313" key="2">
    <source>
        <dbReference type="EMBL" id="KZT51000.1"/>
    </source>
</evidence>
<dbReference type="AlphaFoldDB" id="A0A165CLC8"/>